<protein>
    <submittedName>
        <fullName evidence="1">Uncharacterized protein</fullName>
    </submittedName>
</protein>
<reference evidence="1" key="1">
    <citation type="submission" date="2021-04" db="EMBL/GenBank/DDBJ databases">
        <title>Draft Genome Sequence of Pandoravirus japonicus, Isolated from the Sabaishi River of Niigata, Japan.</title>
        <authorList>
            <person name="Hosokawa N."/>
            <person name="Takahashi H."/>
            <person name="Aoki K."/>
            <person name="Takemura M."/>
        </authorList>
    </citation>
    <scope>NUCLEOTIDE SEQUENCE</scope>
</reference>
<proteinExistence type="predicted"/>
<dbReference type="Proteomes" id="UP001253637">
    <property type="component" value="Segment"/>
</dbReference>
<name>A0A811BQ79_9VIRU</name>
<sequence>MAPACFCLRHKRPEKECIGATSKQKGREKRDSERIIFFCVGYLFFRVNRGACGGRRARATALLFFPGASCVGGTRGVDEKKKGFS</sequence>
<dbReference type="EMBL" id="LC625835">
    <property type="protein sequence ID" value="BCU03166.1"/>
    <property type="molecule type" value="Genomic_DNA"/>
</dbReference>
<evidence type="ECO:0000313" key="2">
    <source>
        <dbReference type="Proteomes" id="UP001253637"/>
    </source>
</evidence>
<accession>A0A811BQ79</accession>
<evidence type="ECO:0000313" key="1">
    <source>
        <dbReference type="EMBL" id="BCU03166.1"/>
    </source>
</evidence>
<organism evidence="1 2">
    <name type="scientific">Pandoravirus japonicus</name>
    <dbReference type="NCBI Taxonomy" id="2823154"/>
    <lineage>
        <taxon>Viruses</taxon>
        <taxon>Pandoravirus</taxon>
    </lineage>
</organism>